<dbReference type="PANTHER" id="PTHR22550:SF14">
    <property type="entry name" value="VWFA DOMAIN-CONTAINING PROTEIN"/>
    <property type="match status" value="1"/>
</dbReference>
<dbReference type="Proteomes" id="UP000698752">
    <property type="component" value="Unassembled WGS sequence"/>
</dbReference>
<dbReference type="EMBL" id="JAAEDI010000021">
    <property type="protein sequence ID" value="MBR0651775.1"/>
    <property type="molecule type" value="Genomic_DNA"/>
</dbReference>
<feature type="domain" description="VWFA" evidence="2">
    <location>
        <begin position="106"/>
        <end position="204"/>
    </location>
</feature>
<evidence type="ECO:0000313" key="3">
    <source>
        <dbReference type="EMBL" id="MBR0651775.1"/>
    </source>
</evidence>
<dbReference type="SUPFAM" id="SSF53300">
    <property type="entry name" value="vWA-like"/>
    <property type="match status" value="1"/>
</dbReference>
<evidence type="ECO:0000313" key="4">
    <source>
        <dbReference type="Proteomes" id="UP000698752"/>
    </source>
</evidence>
<dbReference type="Gene3D" id="1.25.40.10">
    <property type="entry name" value="Tetratricopeptide repeat domain"/>
    <property type="match status" value="1"/>
</dbReference>
<dbReference type="PANTHER" id="PTHR22550">
    <property type="entry name" value="SPORE GERMINATION PROTEIN"/>
    <property type="match status" value="1"/>
</dbReference>
<accession>A0ABS5EL79</accession>
<sequence length="514" mass="55119">MAAWDREAGMTDWLHAFHFLRPWWLLLALAGPAALWLDHARRREAGGWRSVVAPHLLDVLLVADGPRARLRPAIVAAALFPLAGLALAGPSWQREPNPFVTDRATMVVALDLSRAAQPSLEAGKRKIRDLVAARAGARTGLVAYAGTAHRVLPPTDDTRLIETYLAALTPAVMPRDGEAAAAALTAAIAVLDADPGAGTVVFVTPSVPADGATAFSAALGGSRHAGLVLATGGGPFDGAPGAPVVTPTPDTRDVEAIAARAQRHFSLTPADDPAMRWLDAGPWVALLLVPLAALFARRGFLAATLVALLLGGRPALAAEGDSSWFWRLWLTPDQRAQFLLDRGEPARAAALFTDPVRRGAALYAAGDYEGAAAAFAQASGAVAAYDRGNALMMRPQGWNDAIPAYDRALQLRPDFPEARQNRAIAEAFRQQQADAERQREQNQTDDPFARPPDPDQIVADGRRQQDQQGQEPQQGRQQGLSDDQIQQMWMRRVGGTPADFLRQRFARQAAEVGR</sequence>
<dbReference type="InterPro" id="IPR050768">
    <property type="entry name" value="UPF0353/GerABKA_families"/>
</dbReference>
<dbReference type="SUPFAM" id="SSF48452">
    <property type="entry name" value="TPR-like"/>
    <property type="match status" value="1"/>
</dbReference>
<protein>
    <submittedName>
        <fullName evidence="3">VWA domain-containing protein</fullName>
    </submittedName>
</protein>
<dbReference type="Pfam" id="PF13519">
    <property type="entry name" value="VWA_2"/>
    <property type="match status" value="1"/>
</dbReference>
<organism evidence="3 4">
    <name type="scientific">Neoroseomonas terrae</name>
    <dbReference type="NCBI Taxonomy" id="424799"/>
    <lineage>
        <taxon>Bacteria</taxon>
        <taxon>Pseudomonadati</taxon>
        <taxon>Pseudomonadota</taxon>
        <taxon>Alphaproteobacteria</taxon>
        <taxon>Acetobacterales</taxon>
        <taxon>Acetobacteraceae</taxon>
        <taxon>Neoroseomonas</taxon>
    </lineage>
</organism>
<dbReference type="InterPro" id="IPR011990">
    <property type="entry name" value="TPR-like_helical_dom_sf"/>
</dbReference>
<comment type="caution">
    <text evidence="3">The sequence shown here is derived from an EMBL/GenBank/DDBJ whole genome shotgun (WGS) entry which is preliminary data.</text>
</comment>
<name>A0ABS5EL79_9PROT</name>
<evidence type="ECO:0000256" key="1">
    <source>
        <dbReference type="SAM" id="MobiDB-lite"/>
    </source>
</evidence>
<evidence type="ECO:0000259" key="2">
    <source>
        <dbReference type="Pfam" id="PF13519"/>
    </source>
</evidence>
<feature type="compositionally biased region" description="Low complexity" evidence="1">
    <location>
        <begin position="466"/>
        <end position="479"/>
    </location>
</feature>
<dbReference type="Gene3D" id="3.40.50.410">
    <property type="entry name" value="von Willebrand factor, type A domain"/>
    <property type="match status" value="1"/>
</dbReference>
<gene>
    <name evidence="3" type="ORF">GXW78_19050</name>
</gene>
<keyword evidence="4" id="KW-1185">Reference proteome</keyword>
<feature type="region of interest" description="Disordered" evidence="1">
    <location>
        <begin position="428"/>
        <end position="492"/>
    </location>
</feature>
<dbReference type="InterPro" id="IPR036465">
    <property type="entry name" value="vWFA_dom_sf"/>
</dbReference>
<reference evidence="4" key="1">
    <citation type="journal article" date="2021" name="Syst. Appl. Microbiol.">
        <title>Roseomonas hellenica sp. nov., isolated from roots of wild-growing Alkanna tinctoria.</title>
        <authorList>
            <person name="Rat A."/>
            <person name="Naranjo H.D."/>
            <person name="Lebbe L."/>
            <person name="Cnockaert M."/>
            <person name="Krigas N."/>
            <person name="Grigoriadou K."/>
            <person name="Maloupa E."/>
            <person name="Willems A."/>
        </authorList>
    </citation>
    <scope>NUCLEOTIDE SEQUENCE [LARGE SCALE GENOMIC DNA]</scope>
    <source>
        <strain evidence="4">LMG 31159</strain>
    </source>
</reference>
<dbReference type="InterPro" id="IPR002035">
    <property type="entry name" value="VWF_A"/>
</dbReference>
<proteinExistence type="predicted"/>